<comment type="caution">
    <text evidence="2">The sequence shown here is derived from an EMBL/GenBank/DDBJ whole genome shotgun (WGS) entry which is preliminary data.</text>
</comment>
<organism evidence="2 3">
    <name type="scientific">Lupinus albus</name>
    <name type="common">White lupine</name>
    <name type="synonym">Lupinus termis</name>
    <dbReference type="NCBI Taxonomy" id="3870"/>
    <lineage>
        <taxon>Eukaryota</taxon>
        <taxon>Viridiplantae</taxon>
        <taxon>Streptophyta</taxon>
        <taxon>Embryophyta</taxon>
        <taxon>Tracheophyta</taxon>
        <taxon>Spermatophyta</taxon>
        <taxon>Magnoliopsida</taxon>
        <taxon>eudicotyledons</taxon>
        <taxon>Gunneridae</taxon>
        <taxon>Pentapetalae</taxon>
        <taxon>rosids</taxon>
        <taxon>fabids</taxon>
        <taxon>Fabales</taxon>
        <taxon>Fabaceae</taxon>
        <taxon>Papilionoideae</taxon>
        <taxon>50 kb inversion clade</taxon>
        <taxon>genistoids sensu lato</taxon>
        <taxon>core genistoids</taxon>
        <taxon>Genisteae</taxon>
        <taxon>Lupinus</taxon>
    </lineage>
</organism>
<dbReference type="EMBL" id="WOCE01000009">
    <property type="protein sequence ID" value="KAE9606946.1"/>
    <property type="molecule type" value="Genomic_DNA"/>
</dbReference>
<dbReference type="AlphaFoldDB" id="A0A6A4Q0A9"/>
<evidence type="ECO:0000313" key="2">
    <source>
        <dbReference type="EMBL" id="KAE9606946.1"/>
    </source>
</evidence>
<evidence type="ECO:0000313" key="3">
    <source>
        <dbReference type="Proteomes" id="UP000447434"/>
    </source>
</evidence>
<keyword evidence="3" id="KW-1185">Reference proteome</keyword>
<sequence length="97" mass="10755">MAKARCAKAKARHAKAKVNYTRPPLVMPPHGASALPTNGHSDFVTFLQIPDNDAMVLSQDNFPDRDSLEYHDSDQGSLEQDRGSLEQEHSDPDKHSD</sequence>
<feature type="compositionally biased region" description="Basic and acidic residues" evidence="1">
    <location>
        <begin position="62"/>
        <end position="97"/>
    </location>
</feature>
<reference evidence="3" key="1">
    <citation type="journal article" date="2020" name="Nat. Commun.">
        <title>Genome sequence of the cluster root forming white lupin.</title>
        <authorList>
            <person name="Hufnagel B."/>
            <person name="Marques A."/>
            <person name="Soriano A."/>
            <person name="Marques L."/>
            <person name="Divol F."/>
            <person name="Doumas P."/>
            <person name="Sallet E."/>
            <person name="Mancinotti D."/>
            <person name="Carrere S."/>
            <person name="Marande W."/>
            <person name="Arribat S."/>
            <person name="Keller J."/>
            <person name="Huneau C."/>
            <person name="Blein T."/>
            <person name="Aime D."/>
            <person name="Laguerre M."/>
            <person name="Taylor J."/>
            <person name="Schubert V."/>
            <person name="Nelson M."/>
            <person name="Geu-Flores F."/>
            <person name="Crespi M."/>
            <person name="Gallardo-Guerrero K."/>
            <person name="Delaux P.-M."/>
            <person name="Salse J."/>
            <person name="Berges H."/>
            <person name="Guyot R."/>
            <person name="Gouzy J."/>
            <person name="Peret B."/>
        </authorList>
    </citation>
    <scope>NUCLEOTIDE SEQUENCE [LARGE SCALE GENOMIC DNA]</scope>
    <source>
        <strain evidence="3">cv. Amiga</strain>
    </source>
</reference>
<accession>A0A6A4Q0A9</accession>
<name>A0A6A4Q0A9_LUPAL</name>
<protein>
    <submittedName>
        <fullName evidence="2">Uncharacterized protein</fullName>
    </submittedName>
</protein>
<evidence type="ECO:0000256" key="1">
    <source>
        <dbReference type="SAM" id="MobiDB-lite"/>
    </source>
</evidence>
<gene>
    <name evidence="2" type="ORF">Lalb_Chr09g0324911</name>
</gene>
<feature type="region of interest" description="Disordered" evidence="1">
    <location>
        <begin position="57"/>
        <end position="97"/>
    </location>
</feature>
<dbReference type="Proteomes" id="UP000447434">
    <property type="component" value="Chromosome 9"/>
</dbReference>
<proteinExistence type="predicted"/>